<feature type="compositionally biased region" description="Acidic residues" evidence="1">
    <location>
        <begin position="209"/>
        <end position="225"/>
    </location>
</feature>
<feature type="region of interest" description="Disordered" evidence="1">
    <location>
        <begin position="197"/>
        <end position="244"/>
    </location>
</feature>
<feature type="region of interest" description="Disordered" evidence="1">
    <location>
        <begin position="401"/>
        <end position="440"/>
    </location>
</feature>
<dbReference type="AlphaFoldDB" id="A0A4U7B222"/>
<feature type="region of interest" description="Disordered" evidence="1">
    <location>
        <begin position="46"/>
        <end position="83"/>
    </location>
</feature>
<evidence type="ECO:0000313" key="3">
    <source>
        <dbReference type="Proteomes" id="UP000308133"/>
    </source>
</evidence>
<reference evidence="2 3" key="1">
    <citation type="submission" date="2018-02" db="EMBL/GenBank/DDBJ databases">
        <title>Draft genome sequences of Elsinoe sp., causing black scab on jojoba.</title>
        <authorList>
            <person name="Stodart B."/>
            <person name="Jeffress S."/>
            <person name="Ash G."/>
            <person name="Arun Chinnappa K."/>
        </authorList>
    </citation>
    <scope>NUCLEOTIDE SEQUENCE [LARGE SCALE GENOMIC DNA]</scope>
    <source>
        <strain evidence="2 3">Hillstone_2</strain>
    </source>
</reference>
<protein>
    <submittedName>
        <fullName evidence="2">Uncharacterized protein</fullName>
    </submittedName>
</protein>
<feature type="compositionally biased region" description="Pro residues" evidence="1">
    <location>
        <begin position="228"/>
        <end position="241"/>
    </location>
</feature>
<organism evidence="2 3">
    <name type="scientific">Elsinoe australis</name>
    <dbReference type="NCBI Taxonomy" id="40998"/>
    <lineage>
        <taxon>Eukaryota</taxon>
        <taxon>Fungi</taxon>
        <taxon>Dikarya</taxon>
        <taxon>Ascomycota</taxon>
        <taxon>Pezizomycotina</taxon>
        <taxon>Dothideomycetes</taxon>
        <taxon>Dothideomycetidae</taxon>
        <taxon>Myriangiales</taxon>
        <taxon>Elsinoaceae</taxon>
        <taxon>Elsinoe</taxon>
    </lineage>
</organism>
<name>A0A4U7B222_9PEZI</name>
<proteinExistence type="predicted"/>
<evidence type="ECO:0000256" key="1">
    <source>
        <dbReference type="SAM" id="MobiDB-lite"/>
    </source>
</evidence>
<sequence>MIASSTPPMIAPPSPMETTYVRAGISLIVPRIPNFVRRAVPQLSFSRAERSTSTTSHPSHTRSWSSDMAGSGTVTPPPSYSETLAPILTPMKFARRLPRRSEEKAAAAIQPTPSETITPTQEGIQWKFATQGLNLLSLSAQESTSSAPSTSTSNDNPFARQLYIHALTYLLRALPTNLSSEESTSLSAALPASLLPSPPVPAPNFDSSQEPEEDYPSADSEDDDPSPFFRPQPPNPTPTSSPPLIQRLTTRLTLLLFQLLNLILPYLTLLATTLHALNKEHALLPRLASFAFATADATGRTAWSLSSALLALQHGRVGRAIEGTVSAWISGVSGGVWEGVGEGLVVLGFSGPQGRGGEGWQRQRQGQGRGEGRERQWGQGCRAQEHGAWREEEAWRDGFERGQLRAGGGGRRGERGAYLVDGSGSVKGRGRRAPAVGRCK</sequence>
<feature type="compositionally biased region" description="Polar residues" evidence="1">
    <location>
        <begin position="111"/>
        <end position="121"/>
    </location>
</feature>
<accession>A0A4U7B222</accession>
<evidence type="ECO:0000313" key="2">
    <source>
        <dbReference type="EMBL" id="TKX21357.1"/>
    </source>
</evidence>
<dbReference type="Proteomes" id="UP000308133">
    <property type="component" value="Unassembled WGS sequence"/>
</dbReference>
<gene>
    <name evidence="2" type="ORF">C1H76_6431</name>
</gene>
<feature type="region of interest" description="Disordered" evidence="1">
    <location>
        <begin position="99"/>
        <end position="121"/>
    </location>
</feature>
<comment type="caution">
    <text evidence="2">The sequence shown here is derived from an EMBL/GenBank/DDBJ whole genome shotgun (WGS) entry which is preliminary data.</text>
</comment>
<feature type="region of interest" description="Disordered" evidence="1">
    <location>
        <begin position="353"/>
        <end position="385"/>
    </location>
</feature>
<dbReference type="EMBL" id="PTQR01000081">
    <property type="protein sequence ID" value="TKX21357.1"/>
    <property type="molecule type" value="Genomic_DNA"/>
</dbReference>
<feature type="compositionally biased region" description="Low complexity" evidence="1">
    <location>
        <begin position="51"/>
        <end position="66"/>
    </location>
</feature>